<dbReference type="Gene3D" id="3.90.1310.10">
    <property type="entry name" value="Penicillin-binding protein 2a (Domain 2)"/>
    <property type="match status" value="1"/>
</dbReference>
<dbReference type="EMBL" id="MFZF01000022">
    <property type="protein sequence ID" value="OGK15954.1"/>
    <property type="molecule type" value="Genomic_DNA"/>
</dbReference>
<dbReference type="InterPro" id="IPR005311">
    <property type="entry name" value="PBP_dimer"/>
</dbReference>
<dbReference type="PANTHER" id="PTHR30627">
    <property type="entry name" value="PEPTIDOGLYCAN D,D-TRANSPEPTIDASE"/>
    <property type="match status" value="1"/>
</dbReference>
<organism evidence="13 14">
    <name type="scientific">Candidatus Roizmanbacteria bacterium RIFCSPHIGHO2_01_FULL_39_12b</name>
    <dbReference type="NCBI Taxonomy" id="1802030"/>
    <lineage>
        <taxon>Bacteria</taxon>
        <taxon>Candidatus Roizmaniibacteriota</taxon>
    </lineage>
</organism>
<protein>
    <recommendedName>
        <fullName evidence="15">Penicillin-binding protein 2</fullName>
    </recommendedName>
</protein>
<comment type="subcellular location">
    <subcellularLocation>
        <location evidence="2">Cell membrane</location>
    </subcellularLocation>
    <subcellularLocation>
        <location evidence="1">Membrane</location>
        <topology evidence="1">Single-pass membrane protein</topology>
    </subcellularLocation>
</comment>
<evidence type="ECO:0000259" key="11">
    <source>
        <dbReference type="Pfam" id="PF00905"/>
    </source>
</evidence>
<feature type="transmembrane region" description="Helical" evidence="10">
    <location>
        <begin position="25"/>
        <end position="48"/>
    </location>
</feature>
<sequence>MNRKLPPFTKEFSSINFKNESIGDWLVRVVVIPLFMLVGFGVLILRLFHLTVVKGTYFSNLAQSNRIKEVQIDAPRGKLYDRKGLLLASSQEIIKDGKISGYKRIYLGNETTAHIIGFRQIAARVDIERDACSSLLEPNDWVGKAGIEKLFDCRLRGKRGKELIEVNAKGKHRKTLATVSPRQGEQINLSLDSELQQKAYDTIINNAIRTNVSLDLTKHHIAIIATIPKTGEVLLSLSYPSFNPNAFEEQNKKLVKSYLNDPMQPLFNRVFQGEYPPGSVFKPVIAVGALEDGKIDKDFEVEDTGVVQAGPQTFGNWYFLQYGRKEGLVDIVKGIRRSNDIFFYKTGEKLGVDGIKKWATTFGFGRPTKSGFPEGEGLIPTNFWKRETLSERWYLGDTYNLSIGQGYLLVTPIQINQAMAAIAENGTYCQPIFEKITDKNKDRLVKCKSLHLKNETLDLVHLGMLEACKTGGTGWPFFTFGQTGSATDSARLAKPVSVGCKTGTAQNHKSSGLPHAWFTAFAPYENPEIVITVLVDGAGEGSSVAAPIAKEILEFYFSRTQ</sequence>
<keyword evidence="3" id="KW-1003">Cell membrane</keyword>
<evidence type="ECO:0008006" key="15">
    <source>
        <dbReference type="Google" id="ProtNLM"/>
    </source>
</evidence>
<dbReference type="GO" id="GO:0071555">
    <property type="term" value="P:cell wall organization"/>
    <property type="evidence" value="ECO:0007669"/>
    <property type="project" value="TreeGrafter"/>
</dbReference>
<dbReference type="Proteomes" id="UP000178372">
    <property type="component" value="Unassembled WGS sequence"/>
</dbReference>
<dbReference type="AlphaFoldDB" id="A0A1F7GAP5"/>
<keyword evidence="6" id="KW-0573">Peptidoglycan synthesis</keyword>
<evidence type="ECO:0000313" key="13">
    <source>
        <dbReference type="EMBL" id="OGK15954.1"/>
    </source>
</evidence>
<dbReference type="SUPFAM" id="SSF56519">
    <property type="entry name" value="Penicillin binding protein dimerisation domain"/>
    <property type="match status" value="1"/>
</dbReference>
<gene>
    <name evidence="13" type="ORF">A2690_00680</name>
</gene>
<evidence type="ECO:0000313" key="14">
    <source>
        <dbReference type="Proteomes" id="UP000178372"/>
    </source>
</evidence>
<proteinExistence type="predicted"/>
<evidence type="ECO:0000256" key="1">
    <source>
        <dbReference type="ARBA" id="ARBA00004167"/>
    </source>
</evidence>
<dbReference type="Pfam" id="PF03717">
    <property type="entry name" value="PBP_dimer"/>
    <property type="match status" value="1"/>
</dbReference>
<evidence type="ECO:0000256" key="7">
    <source>
        <dbReference type="ARBA" id="ARBA00022989"/>
    </source>
</evidence>
<reference evidence="13 14" key="1">
    <citation type="journal article" date="2016" name="Nat. Commun.">
        <title>Thousands of microbial genomes shed light on interconnected biogeochemical processes in an aquifer system.</title>
        <authorList>
            <person name="Anantharaman K."/>
            <person name="Brown C.T."/>
            <person name="Hug L.A."/>
            <person name="Sharon I."/>
            <person name="Castelle C.J."/>
            <person name="Probst A.J."/>
            <person name="Thomas B.C."/>
            <person name="Singh A."/>
            <person name="Wilkins M.J."/>
            <person name="Karaoz U."/>
            <person name="Brodie E.L."/>
            <person name="Williams K.H."/>
            <person name="Hubbard S.S."/>
            <person name="Banfield J.F."/>
        </authorList>
    </citation>
    <scope>NUCLEOTIDE SEQUENCE [LARGE SCALE GENOMIC DNA]</scope>
</reference>
<evidence type="ECO:0000256" key="6">
    <source>
        <dbReference type="ARBA" id="ARBA00022984"/>
    </source>
</evidence>
<dbReference type="Pfam" id="PF00905">
    <property type="entry name" value="Transpeptidase"/>
    <property type="match status" value="1"/>
</dbReference>
<dbReference type="InterPro" id="IPR050515">
    <property type="entry name" value="Beta-lactam/transpept"/>
</dbReference>
<keyword evidence="9" id="KW-0961">Cell wall biogenesis/degradation</keyword>
<evidence type="ECO:0000256" key="4">
    <source>
        <dbReference type="ARBA" id="ARBA00022692"/>
    </source>
</evidence>
<dbReference type="GO" id="GO:0008658">
    <property type="term" value="F:penicillin binding"/>
    <property type="evidence" value="ECO:0007669"/>
    <property type="project" value="InterPro"/>
</dbReference>
<accession>A0A1F7GAP5</accession>
<evidence type="ECO:0000256" key="9">
    <source>
        <dbReference type="ARBA" id="ARBA00023316"/>
    </source>
</evidence>
<feature type="domain" description="Penicillin-binding protein transpeptidase" evidence="11">
    <location>
        <begin position="222"/>
        <end position="554"/>
    </location>
</feature>
<feature type="domain" description="Penicillin-binding protein dimerisation" evidence="12">
    <location>
        <begin position="102"/>
        <end position="175"/>
    </location>
</feature>
<evidence type="ECO:0000256" key="8">
    <source>
        <dbReference type="ARBA" id="ARBA00023136"/>
    </source>
</evidence>
<dbReference type="SUPFAM" id="SSF56601">
    <property type="entry name" value="beta-lactamase/transpeptidase-like"/>
    <property type="match status" value="1"/>
</dbReference>
<dbReference type="PANTHER" id="PTHR30627:SF2">
    <property type="entry name" value="PEPTIDOGLYCAN D,D-TRANSPEPTIDASE MRDA"/>
    <property type="match status" value="1"/>
</dbReference>
<dbReference type="InterPro" id="IPR036138">
    <property type="entry name" value="PBP_dimer_sf"/>
</dbReference>
<keyword evidence="5" id="KW-0133">Cell shape</keyword>
<evidence type="ECO:0000259" key="12">
    <source>
        <dbReference type="Pfam" id="PF03717"/>
    </source>
</evidence>
<evidence type="ECO:0000256" key="5">
    <source>
        <dbReference type="ARBA" id="ARBA00022960"/>
    </source>
</evidence>
<dbReference type="InterPro" id="IPR001460">
    <property type="entry name" value="PCN-bd_Tpept"/>
</dbReference>
<keyword evidence="8 10" id="KW-0472">Membrane</keyword>
<evidence type="ECO:0000256" key="10">
    <source>
        <dbReference type="SAM" id="Phobius"/>
    </source>
</evidence>
<evidence type="ECO:0000256" key="3">
    <source>
        <dbReference type="ARBA" id="ARBA00022475"/>
    </source>
</evidence>
<dbReference type="GO" id="GO:0005886">
    <property type="term" value="C:plasma membrane"/>
    <property type="evidence" value="ECO:0007669"/>
    <property type="project" value="TreeGrafter"/>
</dbReference>
<comment type="caution">
    <text evidence="13">The sequence shown here is derived from an EMBL/GenBank/DDBJ whole genome shotgun (WGS) entry which is preliminary data.</text>
</comment>
<evidence type="ECO:0000256" key="2">
    <source>
        <dbReference type="ARBA" id="ARBA00004236"/>
    </source>
</evidence>
<keyword evidence="4 10" id="KW-0812">Transmembrane</keyword>
<keyword evidence="7 10" id="KW-1133">Transmembrane helix</keyword>
<name>A0A1F7GAP5_9BACT</name>
<dbReference type="Gene3D" id="3.40.710.10">
    <property type="entry name" value="DD-peptidase/beta-lactamase superfamily"/>
    <property type="match status" value="1"/>
</dbReference>
<dbReference type="InterPro" id="IPR012338">
    <property type="entry name" value="Beta-lactam/transpept-like"/>
</dbReference>